<evidence type="ECO:0000313" key="2">
    <source>
        <dbReference type="EMBL" id="QCC61943.1"/>
    </source>
</evidence>
<evidence type="ECO:0000256" key="1">
    <source>
        <dbReference type="SAM" id="Phobius"/>
    </source>
</evidence>
<keyword evidence="1" id="KW-0472">Membrane</keyword>
<dbReference type="EMBL" id="MK069595">
    <property type="protein sequence ID" value="QCC61943.1"/>
    <property type="molecule type" value="Genomic_DNA"/>
</dbReference>
<feature type="transmembrane region" description="Helical" evidence="1">
    <location>
        <begin position="120"/>
        <end position="144"/>
    </location>
</feature>
<dbReference type="CTD" id="4541"/>
<dbReference type="AlphaFoldDB" id="A0A4D6I6S7"/>
<dbReference type="RefSeq" id="YP_009627152.1">
    <property type="nucleotide sequence ID" value="NC_042147.1"/>
</dbReference>
<keyword evidence="1" id="KW-1133">Transmembrane helix</keyword>
<keyword evidence="1" id="KW-0812">Transmembrane</keyword>
<sequence>MLSLIISISLFMLLLNHPLAFTLSLFLQTLLICVLLKKISLWISLILFLIFLGGILVMFIYVSSLSANEKFSIELTSLLWAVPTIVVSMVILNKTSTTMNTPLVYQCTTDYMVINFNISYISLLTYSFVVVYLFLALLLVIDFLNSNSKPLRSMI</sequence>
<feature type="transmembrane region" description="Helical" evidence="1">
    <location>
        <begin position="39"/>
        <end position="61"/>
    </location>
</feature>
<gene>
    <name evidence="2" type="primary">ND6</name>
</gene>
<organism evidence="2">
    <name type="scientific">Artemia sinica</name>
    <dbReference type="NCBI Taxonomy" id="112780"/>
    <lineage>
        <taxon>Eukaryota</taxon>
        <taxon>Metazoa</taxon>
        <taxon>Ecdysozoa</taxon>
        <taxon>Arthropoda</taxon>
        <taxon>Crustacea</taxon>
        <taxon>Branchiopoda</taxon>
        <taxon>Anostraca</taxon>
        <taxon>Artemiidae</taxon>
        <taxon>Artemia</taxon>
    </lineage>
</organism>
<name>A0A4D6I6S7_9CRUS</name>
<dbReference type="GeneID" id="40136280"/>
<proteinExistence type="predicted"/>
<geneLocation type="mitochondrion" evidence="2"/>
<reference evidence="2" key="1">
    <citation type="journal article" date="2019" name="Mitochondrial DNA Part B Resour">
        <title>The complete mitochondrial genome of Artemia sinica Cai, 1989 (Crustacea: Anostraca) using next-generation sequencing.</title>
        <authorList>
            <person name="Asem A."/>
            <person name="Li W."/>
            <person name="Wang P.-Z."/>
            <person name="Eimanifar A."/>
            <person name="Shen C.-Y."/>
            <person name="De Vos S."/>
            <person name="Van Stappen G."/>
        </authorList>
    </citation>
    <scope>NUCLEOTIDE SEQUENCE</scope>
</reference>
<keyword evidence="2" id="KW-0496">Mitochondrion</keyword>
<accession>A0A4D6I6S7</accession>
<feature type="transmembrane region" description="Helical" evidence="1">
    <location>
        <begin position="73"/>
        <end position="92"/>
    </location>
</feature>
<protein>
    <submittedName>
        <fullName evidence="2">NADH dehydrogenase subunit 6</fullName>
    </submittedName>
</protein>